<organism evidence="1 2">
    <name type="scientific">Paraburkholderia madseniana</name>
    <dbReference type="NCBI Taxonomy" id="2599607"/>
    <lineage>
        <taxon>Bacteria</taxon>
        <taxon>Pseudomonadati</taxon>
        <taxon>Pseudomonadota</taxon>
        <taxon>Betaproteobacteria</taxon>
        <taxon>Burkholderiales</taxon>
        <taxon>Burkholderiaceae</taxon>
        <taxon>Paraburkholderia</taxon>
    </lineage>
</organism>
<proteinExistence type="predicted"/>
<accession>A0A6N6WA40</accession>
<dbReference type="RefSeq" id="WP_154563216.1">
    <property type="nucleotide sequence ID" value="NZ_VOSW01000048.1"/>
</dbReference>
<dbReference type="Proteomes" id="UP000463700">
    <property type="component" value="Unassembled WGS sequence"/>
</dbReference>
<dbReference type="AlphaFoldDB" id="A0A6N6WA40"/>
<sequence length="94" mass="10263">MNCKPGDLAILTRCPWPENIGAIVEVLECNVELTAALGDHIWRVKTTGRNLRARDLHTGTLRLFDGGNLSARDSQLRPISGVPVGEDVRDEVTA</sequence>
<protein>
    <submittedName>
        <fullName evidence="1">Uncharacterized protein</fullName>
    </submittedName>
</protein>
<gene>
    <name evidence="1" type="ORF">FSO04_24240</name>
</gene>
<comment type="caution">
    <text evidence="1">The sequence shown here is derived from an EMBL/GenBank/DDBJ whole genome shotgun (WGS) entry which is preliminary data.</text>
</comment>
<reference evidence="1 2" key="1">
    <citation type="journal article" date="2020" name="Int. J. Syst. Evol. Microbiol.">
        <title>Paraburkholderia madseniana sp. nov., a phenolic acid-degrading bacterium isolated from acidic forest soil.</title>
        <authorList>
            <person name="Wilhelm R.C."/>
            <person name="Murphy S.J.L."/>
            <person name="Feriancek N.M."/>
            <person name="Karasz D.C."/>
            <person name="DeRito C.M."/>
            <person name="Newman J.D."/>
            <person name="Buckley D.H."/>
        </authorList>
    </citation>
    <scope>NUCLEOTIDE SEQUENCE [LARGE SCALE GENOMIC DNA]</scope>
    <source>
        <strain evidence="1 2">RP11</strain>
    </source>
</reference>
<dbReference type="OrthoDB" id="9011013at2"/>
<evidence type="ECO:0000313" key="2">
    <source>
        <dbReference type="Proteomes" id="UP000463700"/>
    </source>
</evidence>
<name>A0A6N6WA40_9BURK</name>
<dbReference type="EMBL" id="VOSW01000048">
    <property type="protein sequence ID" value="KAE8757333.1"/>
    <property type="molecule type" value="Genomic_DNA"/>
</dbReference>
<evidence type="ECO:0000313" key="1">
    <source>
        <dbReference type="EMBL" id="KAE8757333.1"/>
    </source>
</evidence>